<dbReference type="InterPro" id="IPR006133">
    <property type="entry name" value="DNA-dir_DNA_pol_B_exonuc"/>
</dbReference>
<keyword evidence="2 7" id="KW-0808">Transferase</keyword>
<evidence type="ECO:0000256" key="1">
    <source>
        <dbReference type="ARBA" id="ARBA00005755"/>
    </source>
</evidence>
<comment type="catalytic activity">
    <reaction evidence="6 7">
        <text>DNA(n) + a 2'-deoxyribonucleoside 5'-triphosphate = DNA(n+1) + diphosphate</text>
        <dbReference type="Rhea" id="RHEA:22508"/>
        <dbReference type="Rhea" id="RHEA-COMP:17339"/>
        <dbReference type="Rhea" id="RHEA-COMP:17340"/>
        <dbReference type="ChEBI" id="CHEBI:33019"/>
        <dbReference type="ChEBI" id="CHEBI:61560"/>
        <dbReference type="ChEBI" id="CHEBI:173112"/>
        <dbReference type="EC" id="2.7.7.7"/>
    </reaction>
</comment>
<comment type="similarity">
    <text evidence="1 7">Belongs to the DNA polymerase type-B family.</text>
</comment>
<evidence type="ECO:0000256" key="3">
    <source>
        <dbReference type="ARBA" id="ARBA00022695"/>
    </source>
</evidence>
<dbReference type="GeneID" id="15392610"/>
<dbReference type="InterPro" id="IPR012337">
    <property type="entry name" value="RNaseH-like_sf"/>
</dbReference>
<dbReference type="HOGENOM" id="CLU_257160_0_0_2"/>
<evidence type="ECO:0000256" key="8">
    <source>
        <dbReference type="SAM" id="Coils"/>
    </source>
</evidence>
<dbReference type="InterPro" id="IPR023211">
    <property type="entry name" value="DNA_pol_palm_dom_sf"/>
</dbReference>
<dbReference type="InterPro" id="IPR043502">
    <property type="entry name" value="DNA/RNA_pol_sf"/>
</dbReference>
<evidence type="ECO:0000256" key="4">
    <source>
        <dbReference type="ARBA" id="ARBA00022932"/>
    </source>
</evidence>
<dbReference type="Pfam" id="PF03104">
    <property type="entry name" value="DNA_pol_B_exo1"/>
    <property type="match status" value="1"/>
</dbReference>
<keyword evidence="7" id="KW-0235">DNA replication</keyword>
<dbReference type="PROSITE" id="PS00116">
    <property type="entry name" value="DNA_POLYMERASE_B"/>
    <property type="match status" value="1"/>
</dbReference>
<keyword evidence="8" id="KW-0175">Coiled coil</keyword>
<organism evidence="11 12">
    <name type="scientific">Archaeoglobus sulfaticallidus PM70-1</name>
    <dbReference type="NCBI Taxonomy" id="387631"/>
    <lineage>
        <taxon>Archaea</taxon>
        <taxon>Methanobacteriati</taxon>
        <taxon>Methanobacteriota</taxon>
        <taxon>Archaeoglobi</taxon>
        <taxon>Archaeoglobales</taxon>
        <taxon>Archaeoglobaceae</taxon>
        <taxon>Archaeoglobus</taxon>
    </lineage>
</organism>
<gene>
    <name evidence="11" type="ORF">Asulf_00969</name>
</gene>
<dbReference type="SUPFAM" id="SSF56672">
    <property type="entry name" value="DNA/RNA polymerases"/>
    <property type="match status" value="1"/>
</dbReference>
<keyword evidence="3 7" id="KW-0548">Nucleotidyltransferase</keyword>
<dbReference type="EMBL" id="CP005290">
    <property type="protein sequence ID" value="AGK60973.1"/>
    <property type="molecule type" value="Genomic_DNA"/>
</dbReference>
<dbReference type="InterPro" id="IPR050240">
    <property type="entry name" value="DNA_pol_type-B"/>
</dbReference>
<dbReference type="RefSeq" id="WP_015590571.1">
    <property type="nucleotide sequence ID" value="NC_021169.1"/>
</dbReference>
<dbReference type="Pfam" id="PF00136">
    <property type="entry name" value="DNA_pol_B"/>
    <property type="match status" value="1"/>
</dbReference>
<feature type="domain" description="DNA-directed DNA polymerase family B multifunctional" evidence="9">
    <location>
        <begin position="505"/>
        <end position="636"/>
    </location>
</feature>
<dbReference type="PANTHER" id="PTHR10322">
    <property type="entry name" value="DNA POLYMERASE CATALYTIC SUBUNIT"/>
    <property type="match status" value="1"/>
</dbReference>
<dbReference type="InterPro" id="IPR036397">
    <property type="entry name" value="RNaseH_sf"/>
</dbReference>
<dbReference type="PANTHER" id="PTHR10322:SF23">
    <property type="entry name" value="DNA POLYMERASE DELTA CATALYTIC SUBUNIT"/>
    <property type="match status" value="1"/>
</dbReference>
<feature type="coiled-coil region" evidence="8">
    <location>
        <begin position="873"/>
        <end position="907"/>
    </location>
</feature>
<dbReference type="PRINTS" id="PR00106">
    <property type="entry name" value="DNAPOLB"/>
</dbReference>
<keyword evidence="5 7" id="KW-0238">DNA-binding</keyword>
<dbReference type="Gene3D" id="3.30.420.10">
    <property type="entry name" value="Ribonuclease H-like superfamily/Ribonuclease H"/>
    <property type="match status" value="1"/>
</dbReference>
<evidence type="ECO:0000256" key="5">
    <source>
        <dbReference type="ARBA" id="ARBA00023125"/>
    </source>
</evidence>
<dbReference type="InterPro" id="IPR017964">
    <property type="entry name" value="DNA-dir_DNA_pol_B_CS"/>
</dbReference>
<proteinExistence type="inferred from homology"/>
<dbReference type="SMART" id="SM00486">
    <property type="entry name" value="POLBc"/>
    <property type="match status" value="1"/>
</dbReference>
<name>N0BD94_9EURY</name>
<dbReference type="InterPro" id="IPR006134">
    <property type="entry name" value="DNA-dir_DNA_pol_B_multi_dom"/>
</dbReference>
<evidence type="ECO:0000256" key="7">
    <source>
        <dbReference type="RuleBase" id="RU000442"/>
    </source>
</evidence>
<dbReference type="EC" id="2.7.7.7" evidence="7"/>
<evidence type="ECO:0000313" key="11">
    <source>
        <dbReference type="EMBL" id="AGK60973.1"/>
    </source>
</evidence>
<protein>
    <recommendedName>
        <fullName evidence="7">DNA polymerase</fullName>
        <ecNumber evidence="7">2.7.7.7</ecNumber>
    </recommendedName>
</protein>
<dbReference type="Proteomes" id="UP000013307">
    <property type="component" value="Chromosome"/>
</dbReference>
<accession>N0BD94</accession>
<dbReference type="SUPFAM" id="SSF53098">
    <property type="entry name" value="Ribonuclease H-like"/>
    <property type="match status" value="1"/>
</dbReference>
<dbReference type="GO" id="GO:0003887">
    <property type="term" value="F:DNA-directed DNA polymerase activity"/>
    <property type="evidence" value="ECO:0007669"/>
    <property type="project" value="UniProtKB-KW"/>
</dbReference>
<dbReference type="InterPro" id="IPR006172">
    <property type="entry name" value="DNA-dir_DNA_pol_B"/>
</dbReference>
<reference evidence="11 12" key="1">
    <citation type="journal article" date="2013" name="Genome Announc.">
        <title>Complete Genome Sequence of the Thermophilic and Facultatively Chemolithoautotrophic Sulfate Reducer Archaeoglobus sulfaticallidus Strain PM70-1T.</title>
        <authorList>
            <person name="Stokke R."/>
            <person name="Hocking W.P."/>
            <person name="Steinsbu B.O."/>
            <person name="Steen I.H."/>
        </authorList>
    </citation>
    <scope>NUCLEOTIDE SEQUENCE [LARGE SCALE GENOMIC DNA]</scope>
    <source>
        <strain evidence="11">PM70-1</strain>
    </source>
</reference>
<evidence type="ECO:0000259" key="9">
    <source>
        <dbReference type="Pfam" id="PF00136"/>
    </source>
</evidence>
<dbReference type="GO" id="GO:0000166">
    <property type="term" value="F:nucleotide binding"/>
    <property type="evidence" value="ECO:0007669"/>
    <property type="project" value="InterPro"/>
</dbReference>
<dbReference type="STRING" id="387631.Asulf_00969"/>
<keyword evidence="4 7" id="KW-0239">DNA-directed DNA polymerase</keyword>
<dbReference type="KEGG" id="ast:Asulf_00969"/>
<evidence type="ECO:0000313" key="12">
    <source>
        <dbReference type="Proteomes" id="UP000013307"/>
    </source>
</evidence>
<dbReference type="GO" id="GO:0006261">
    <property type="term" value="P:DNA-templated DNA replication"/>
    <property type="evidence" value="ECO:0007669"/>
    <property type="project" value="TreeGrafter"/>
</dbReference>
<evidence type="ECO:0000256" key="6">
    <source>
        <dbReference type="ARBA" id="ARBA00049244"/>
    </source>
</evidence>
<keyword evidence="12" id="KW-1185">Reference proteome</keyword>
<sequence>MLSLDDLNARQGNFEIDFDGNSGISLTDLPFNRKIETKRYLDSSRWFPIDQAYVLDIESYRLNAKVRSIQLYDIEKKTVHFFAHAEIDEAVKARIYEEIKGYGIELNFYLFNSEKELIESFFEFLRKNPKHLIGHNIAHFDLGLLNQKRQKYKIEGFRFFAHNVGAGEKEVRLYFSYSVDNDSKRVPYDERFLIVDTLYISFTLNLPSRLADLALDSPFPKKEIDYSEFEKSLLGYEAVIYSIFDVLSIPYVYSELKNRIYDLTLQYLKVEEKSSQLCFEHVWEKGTGALAEAYLRKLIGRVKPFVSDHQTKYFGGITRDWVNEKVFPSDGRVIRNLDFTSAYPFAVAYQGVLDILNGDFEEYVDVKFDEEIYNELLYSAVLRFKAKKTMYVIIEVDREKDKIKTVNGKKQWDISNAFGIGYIRSFDGMEKVQDMQHEFAFLKVQRGEHFILTKAEYEMNRAFNSDFDKFVLPLKIEYGLTATRKDKSLEYLSLYGLRKELKKKGDPSQVAYKVLLNSCYGKLAESEGEWYNKACASAITSFVRAMLFKCLMKAKELGVQVLYSDTDSMYVKATEKQIRLLQDYSNKLNPLPKELYGEDNLKDEGENIICFFATKRKRYTKVIENEDGSITVVIKGGSHRDITWRHILLNLCLLTGEFDEERIKEVLANKEFPDYFHFNRTDFESLCRTIYEKYKGKDLSEVFPELKTKRAIITLSRMINLRRKSSYKEGLYHYYAVQAWQNEVWRRDLLEHGYDEYDRFLELKTYLSDLKAEKKKYDRLKTSKWQQFYELLKNELYDESYGEWFADSGIAEEYAYYFRQLAKRLNFTVIDLKNNRFYLSLFEKLKEYSDLRELINSISSVVVEDYQDPGEYLAYLDDEIYNAETKLKELEAKLKRLEKEVKKEKPYIGLFFEVWKGYRFEENYDDILEDSVFSLNYELYAVQPKIVPVIFNRDYMDALFKPLEIDTIAFILREGINLQRLDNISKKKFTKACYGLPHNGKVRHDALADYALHIRLRLNGYKELDDIEVLNKDKKAYANTELFLTPQRIFYGAFRINKWRMLEEQTDIFKVYYVAIKLQNLMRQFIEDQFRKNGVEVEIPRFSICYQIDVSQKSDENFAFEVYKAKWGKPFYTWSINKTQGLQLTKYLEWTIYPKAESVKQKLEHEELTEKEKEYFLKEAEEGWRSEIKFKLKRNIDIVLSYAYVFNALDHKSLLEFVKQSDSYYNGVMNAFRKVKTVEVKLSTRYNGIFIFGRDKVKVMWLSCVLIEGHILKSSIGKQPFDLDPLEGHGFGVEQRPPQNATGQDFDGFINVKLKGKERLGCIWQIRQDDKEFVNFEVKEMNRIEKLERTGYVNCIRD</sequence>
<dbReference type="GO" id="GO:0003677">
    <property type="term" value="F:DNA binding"/>
    <property type="evidence" value="ECO:0007669"/>
    <property type="project" value="UniProtKB-KW"/>
</dbReference>
<evidence type="ECO:0000256" key="2">
    <source>
        <dbReference type="ARBA" id="ARBA00022679"/>
    </source>
</evidence>
<feature type="domain" description="DNA-directed DNA polymerase family B exonuclease" evidence="10">
    <location>
        <begin position="102"/>
        <end position="171"/>
    </location>
</feature>
<evidence type="ECO:0000259" key="10">
    <source>
        <dbReference type="Pfam" id="PF03104"/>
    </source>
</evidence>
<dbReference type="Gene3D" id="3.90.1600.10">
    <property type="entry name" value="Palm domain of DNA polymerase"/>
    <property type="match status" value="1"/>
</dbReference>